<feature type="compositionally biased region" description="Low complexity" evidence="1">
    <location>
        <begin position="96"/>
        <end position="105"/>
    </location>
</feature>
<feature type="region of interest" description="Disordered" evidence="1">
    <location>
        <begin position="1"/>
        <end position="124"/>
    </location>
</feature>
<proteinExistence type="predicted"/>
<evidence type="ECO:0000256" key="1">
    <source>
        <dbReference type="SAM" id="MobiDB-lite"/>
    </source>
</evidence>
<protein>
    <submittedName>
        <fullName evidence="2">Uncharacterized protein</fullName>
    </submittedName>
</protein>
<reference evidence="2 3" key="1">
    <citation type="journal article" date="2015" name="Genome Biol. Evol.">
        <title>Comparative Genomics of a Bacterivorous Green Alga Reveals Evolutionary Causalities and Consequences of Phago-Mixotrophic Mode of Nutrition.</title>
        <authorList>
            <person name="Burns J.A."/>
            <person name="Paasch A."/>
            <person name="Narechania A."/>
            <person name="Kim E."/>
        </authorList>
    </citation>
    <scope>NUCLEOTIDE SEQUENCE [LARGE SCALE GENOMIC DNA]</scope>
    <source>
        <strain evidence="2 3">PLY_AMNH</strain>
    </source>
</reference>
<feature type="compositionally biased region" description="Basic and acidic residues" evidence="1">
    <location>
        <begin position="55"/>
        <end position="65"/>
    </location>
</feature>
<organism evidence="2 3">
    <name type="scientific">Cymbomonas tetramitiformis</name>
    <dbReference type="NCBI Taxonomy" id="36881"/>
    <lineage>
        <taxon>Eukaryota</taxon>
        <taxon>Viridiplantae</taxon>
        <taxon>Chlorophyta</taxon>
        <taxon>Pyramimonadophyceae</taxon>
        <taxon>Pyramimonadales</taxon>
        <taxon>Pyramimonadaceae</taxon>
        <taxon>Cymbomonas</taxon>
    </lineage>
</organism>
<accession>A0AAE0FFG1</accession>
<name>A0AAE0FFG1_9CHLO</name>
<evidence type="ECO:0000313" key="3">
    <source>
        <dbReference type="Proteomes" id="UP001190700"/>
    </source>
</evidence>
<sequence length="141" mass="14045">MPQQGGRLHQGGILQPEYLVPQGGDPSSCLSSSAPATVTGSPSAAAGEEEEDWGDMEKAKIDLAELPKGVQQDTMLSADLFGGDESKPAQGTLKEAASPPGSAAPAPAPDPVSAPAMDQIDSSVATAAQEIGSFAAPAAFG</sequence>
<dbReference type="Proteomes" id="UP001190700">
    <property type="component" value="Unassembled WGS sequence"/>
</dbReference>
<gene>
    <name evidence="2" type="ORF">CYMTET_32251</name>
</gene>
<dbReference type="AlphaFoldDB" id="A0AAE0FFG1"/>
<comment type="caution">
    <text evidence="2">The sequence shown here is derived from an EMBL/GenBank/DDBJ whole genome shotgun (WGS) entry which is preliminary data.</text>
</comment>
<dbReference type="EMBL" id="LGRX02019311">
    <property type="protein sequence ID" value="KAK3258717.1"/>
    <property type="molecule type" value="Genomic_DNA"/>
</dbReference>
<feature type="compositionally biased region" description="Polar residues" evidence="1">
    <location>
        <begin position="28"/>
        <end position="42"/>
    </location>
</feature>
<evidence type="ECO:0000313" key="2">
    <source>
        <dbReference type="EMBL" id="KAK3258717.1"/>
    </source>
</evidence>
<keyword evidence="3" id="KW-1185">Reference proteome</keyword>